<feature type="transmembrane region" description="Helical" evidence="2">
    <location>
        <begin position="29"/>
        <end position="49"/>
    </location>
</feature>
<feature type="transmembrane region" description="Helical" evidence="2">
    <location>
        <begin position="509"/>
        <end position="538"/>
    </location>
</feature>
<feature type="compositionally biased region" description="Basic and acidic residues" evidence="1">
    <location>
        <begin position="139"/>
        <end position="149"/>
    </location>
</feature>
<reference evidence="3 4" key="1">
    <citation type="journal article" date="2019" name="Nat. Ecol. Evol.">
        <title>Megaphylogeny resolves global patterns of mushroom evolution.</title>
        <authorList>
            <person name="Varga T."/>
            <person name="Krizsan K."/>
            <person name="Foldi C."/>
            <person name="Dima B."/>
            <person name="Sanchez-Garcia M."/>
            <person name="Sanchez-Ramirez S."/>
            <person name="Szollosi G.J."/>
            <person name="Szarkandi J.G."/>
            <person name="Papp V."/>
            <person name="Albert L."/>
            <person name="Andreopoulos W."/>
            <person name="Angelini C."/>
            <person name="Antonin V."/>
            <person name="Barry K.W."/>
            <person name="Bougher N.L."/>
            <person name="Buchanan P."/>
            <person name="Buyck B."/>
            <person name="Bense V."/>
            <person name="Catcheside P."/>
            <person name="Chovatia M."/>
            <person name="Cooper J."/>
            <person name="Damon W."/>
            <person name="Desjardin D."/>
            <person name="Finy P."/>
            <person name="Geml J."/>
            <person name="Haridas S."/>
            <person name="Hughes K."/>
            <person name="Justo A."/>
            <person name="Karasinski D."/>
            <person name="Kautmanova I."/>
            <person name="Kiss B."/>
            <person name="Kocsube S."/>
            <person name="Kotiranta H."/>
            <person name="LaButti K.M."/>
            <person name="Lechner B.E."/>
            <person name="Liimatainen K."/>
            <person name="Lipzen A."/>
            <person name="Lukacs Z."/>
            <person name="Mihaltcheva S."/>
            <person name="Morgado L.N."/>
            <person name="Niskanen T."/>
            <person name="Noordeloos M.E."/>
            <person name="Ohm R.A."/>
            <person name="Ortiz-Santana B."/>
            <person name="Ovrebo C."/>
            <person name="Racz N."/>
            <person name="Riley R."/>
            <person name="Savchenko A."/>
            <person name="Shiryaev A."/>
            <person name="Soop K."/>
            <person name="Spirin V."/>
            <person name="Szebenyi C."/>
            <person name="Tomsovsky M."/>
            <person name="Tulloss R.E."/>
            <person name="Uehling J."/>
            <person name="Grigoriev I.V."/>
            <person name="Vagvolgyi C."/>
            <person name="Papp T."/>
            <person name="Martin F.M."/>
            <person name="Miettinen O."/>
            <person name="Hibbett D.S."/>
            <person name="Nagy L.G."/>
        </authorList>
    </citation>
    <scope>NUCLEOTIDE SEQUENCE [LARGE SCALE GENOMIC DNA]</scope>
    <source>
        <strain evidence="3 4">HHB13444</strain>
    </source>
</reference>
<keyword evidence="4" id="KW-1185">Reference proteome</keyword>
<proteinExistence type="predicted"/>
<dbReference type="InParanoid" id="A0A5C3P3Y3"/>
<feature type="transmembrane region" description="Helical" evidence="2">
    <location>
        <begin position="478"/>
        <end position="502"/>
    </location>
</feature>
<keyword evidence="2" id="KW-0472">Membrane</keyword>
<gene>
    <name evidence="3" type="ORF">K466DRAFT_528654</name>
</gene>
<feature type="region of interest" description="Disordered" evidence="1">
    <location>
        <begin position="138"/>
        <end position="201"/>
    </location>
</feature>
<keyword evidence="2" id="KW-1133">Transmembrane helix</keyword>
<evidence type="ECO:0000256" key="1">
    <source>
        <dbReference type="SAM" id="MobiDB-lite"/>
    </source>
</evidence>
<dbReference type="PANTHER" id="PTHR35043">
    <property type="entry name" value="TRANSCRIPTION FACTOR DOMAIN-CONTAINING PROTEIN"/>
    <property type="match status" value="1"/>
</dbReference>
<feature type="compositionally biased region" description="Low complexity" evidence="1">
    <location>
        <begin position="165"/>
        <end position="181"/>
    </location>
</feature>
<keyword evidence="2" id="KW-0812">Transmembrane</keyword>
<sequence>MDTDLWHCFPPVTTDLIPWQPAPTFRSTITIFTSCITTLFICVWSALHVNIPTGRSITGRYLSKVGWVFVGLFSPELMFYIAFKQFSVALLLTVEAQTYLPVADDVKEGQPAQRPNLPRSYRVLAKLLGLTDKYVWSESPRDDDSSSEGRRKRKTSAEYLPLLNSPASRSKASSSSTPKAAHTGSASARVPRTTSSHGRRTPVGWKHRWTLAHGFYAVMGGFVLKDPYVPRPGDDYLPAWQKNGVLTHSGVLLLMKVEPSLIPDLAYEDLIDRGKADALAKALLVLQVSWFLITCIIRHAQGLPLCLLEITTIAHAACTLLTYFLWWHKPKDIGHQIAIVGPEARCLGAWMSMASRPTRHLLGGFLIPSLRCEGSFMDSEHGSRSSSSDARTFAETLKVWYIFDKTTVPWYYRGGPSHEAHDESKPRNVRWNLAIEATQKYPRLLTLASKEYVAPAASLQGYTTDDDYVVTNYPGAQFVGSAILLGAVYGLPHLLGFVVTFPSAIERSLWLLATVLVAVTGIGMLVTSALAGILLGIFFGLLSISIRVDFNYGRVNELVFILGTVLYVLASGFIVVESVKQIFALPPAAFDLPSWGRYWPHFS</sequence>
<accession>A0A5C3P3Y3</accession>
<feature type="transmembrane region" description="Helical" evidence="2">
    <location>
        <begin position="61"/>
        <end position="83"/>
    </location>
</feature>
<evidence type="ECO:0000313" key="4">
    <source>
        <dbReference type="Proteomes" id="UP000308197"/>
    </source>
</evidence>
<protein>
    <submittedName>
        <fullName evidence="3">Uncharacterized protein</fullName>
    </submittedName>
</protein>
<name>A0A5C3P3Y3_9APHY</name>
<feature type="transmembrane region" description="Helical" evidence="2">
    <location>
        <begin position="558"/>
        <end position="576"/>
    </location>
</feature>
<dbReference type="Proteomes" id="UP000308197">
    <property type="component" value="Unassembled WGS sequence"/>
</dbReference>
<dbReference type="EMBL" id="ML211382">
    <property type="protein sequence ID" value="TFK83577.1"/>
    <property type="molecule type" value="Genomic_DNA"/>
</dbReference>
<evidence type="ECO:0000313" key="3">
    <source>
        <dbReference type="EMBL" id="TFK83577.1"/>
    </source>
</evidence>
<dbReference type="AlphaFoldDB" id="A0A5C3P3Y3"/>
<dbReference type="STRING" id="1314778.A0A5C3P3Y3"/>
<evidence type="ECO:0000256" key="2">
    <source>
        <dbReference type="SAM" id="Phobius"/>
    </source>
</evidence>
<organism evidence="3 4">
    <name type="scientific">Polyporus arcularius HHB13444</name>
    <dbReference type="NCBI Taxonomy" id="1314778"/>
    <lineage>
        <taxon>Eukaryota</taxon>
        <taxon>Fungi</taxon>
        <taxon>Dikarya</taxon>
        <taxon>Basidiomycota</taxon>
        <taxon>Agaricomycotina</taxon>
        <taxon>Agaricomycetes</taxon>
        <taxon>Polyporales</taxon>
        <taxon>Polyporaceae</taxon>
        <taxon>Polyporus</taxon>
    </lineage>
</organism>
<dbReference type="PANTHER" id="PTHR35043:SF9">
    <property type="match status" value="1"/>
</dbReference>